<dbReference type="SUPFAM" id="SSF53335">
    <property type="entry name" value="S-adenosyl-L-methionine-dependent methyltransferases"/>
    <property type="match status" value="1"/>
</dbReference>
<dbReference type="SMART" id="SM00650">
    <property type="entry name" value="rADc"/>
    <property type="match status" value="1"/>
</dbReference>
<dbReference type="NCBIfam" id="TIGR00755">
    <property type="entry name" value="ksgA"/>
    <property type="match status" value="1"/>
</dbReference>
<keyword evidence="4 7" id="KW-0808">Transferase</keyword>
<gene>
    <name evidence="9" type="ORF">A2682_01465</name>
</gene>
<evidence type="ECO:0000259" key="8">
    <source>
        <dbReference type="SMART" id="SM00650"/>
    </source>
</evidence>
<evidence type="ECO:0000256" key="7">
    <source>
        <dbReference type="PROSITE-ProRule" id="PRU01026"/>
    </source>
</evidence>
<keyword evidence="5 7" id="KW-0949">S-adenosyl-L-methionine</keyword>
<proteinExistence type="inferred from homology"/>
<dbReference type="Proteomes" id="UP000178690">
    <property type="component" value="Unassembled WGS sequence"/>
</dbReference>
<evidence type="ECO:0000256" key="5">
    <source>
        <dbReference type="ARBA" id="ARBA00022691"/>
    </source>
</evidence>
<dbReference type="GO" id="GO:0000179">
    <property type="term" value="F:rRNA (adenine-N6,N6-)-dimethyltransferase activity"/>
    <property type="evidence" value="ECO:0007669"/>
    <property type="project" value="UniProtKB-UniRule"/>
</dbReference>
<feature type="binding site" evidence="7">
    <location>
        <position position="27"/>
    </location>
    <ligand>
        <name>S-adenosyl-L-methionine</name>
        <dbReference type="ChEBI" id="CHEBI:59789"/>
    </ligand>
</feature>
<comment type="caution">
    <text evidence="9">The sequence shown here is derived from an EMBL/GenBank/DDBJ whole genome shotgun (WGS) entry which is preliminary data.</text>
</comment>
<reference evidence="9 10" key="1">
    <citation type="journal article" date="2016" name="Nat. Commun.">
        <title>Thousands of microbial genomes shed light on interconnected biogeochemical processes in an aquifer system.</title>
        <authorList>
            <person name="Anantharaman K."/>
            <person name="Brown C.T."/>
            <person name="Hug L.A."/>
            <person name="Sharon I."/>
            <person name="Castelle C.J."/>
            <person name="Probst A.J."/>
            <person name="Thomas B.C."/>
            <person name="Singh A."/>
            <person name="Wilkins M.J."/>
            <person name="Karaoz U."/>
            <person name="Brodie E.L."/>
            <person name="Williams K.H."/>
            <person name="Hubbard S.S."/>
            <person name="Banfield J.F."/>
        </authorList>
    </citation>
    <scope>NUCLEOTIDE SEQUENCE [LARGE SCALE GENOMIC DNA]</scope>
    <source>
        <strain evidence="10">RIFCSPHIGHO2_01_FULL_58_15</strain>
    </source>
</reference>
<keyword evidence="2" id="KW-0698">rRNA processing</keyword>
<keyword evidence="6 7" id="KW-0694">RNA-binding</keyword>
<feature type="binding site" evidence="7">
    <location>
        <position position="54"/>
    </location>
    <ligand>
        <name>S-adenosyl-L-methionine</name>
        <dbReference type="ChEBI" id="CHEBI:59789"/>
    </ligand>
</feature>
<evidence type="ECO:0000256" key="4">
    <source>
        <dbReference type="ARBA" id="ARBA00022679"/>
    </source>
</evidence>
<evidence type="ECO:0000313" key="9">
    <source>
        <dbReference type="EMBL" id="OHA49333.1"/>
    </source>
</evidence>
<dbReference type="InterPro" id="IPR023165">
    <property type="entry name" value="rRNA_Ade_diMease-like_C"/>
</dbReference>
<dbReference type="InterPro" id="IPR020598">
    <property type="entry name" value="rRNA_Ade_methylase_Trfase_N"/>
</dbReference>
<dbReference type="Gene3D" id="3.40.50.150">
    <property type="entry name" value="Vaccinia Virus protein VP39"/>
    <property type="match status" value="1"/>
</dbReference>
<comment type="similarity">
    <text evidence="7">Belongs to the class I-like SAM-binding methyltransferase superfamily. rRNA adenine N(6)-methyltransferase family.</text>
</comment>
<dbReference type="STRING" id="1802363.A2682_01465"/>
<evidence type="ECO:0000256" key="6">
    <source>
        <dbReference type="ARBA" id="ARBA00022884"/>
    </source>
</evidence>
<evidence type="ECO:0000313" key="10">
    <source>
        <dbReference type="Proteomes" id="UP000178690"/>
    </source>
</evidence>
<name>A0A1G2PM35_TERXR</name>
<evidence type="ECO:0000256" key="2">
    <source>
        <dbReference type="ARBA" id="ARBA00022552"/>
    </source>
</evidence>
<dbReference type="Gene3D" id="1.10.8.100">
    <property type="entry name" value="Ribosomal RNA adenine dimethylase-like, domain 2"/>
    <property type="match status" value="1"/>
</dbReference>
<dbReference type="Pfam" id="PF00398">
    <property type="entry name" value="RrnaAD"/>
    <property type="match status" value="1"/>
</dbReference>
<organism evidence="9 10">
    <name type="scientific">Terrybacteria sp. (strain RIFCSPHIGHO2_01_FULL_58_15)</name>
    <dbReference type="NCBI Taxonomy" id="1802363"/>
    <lineage>
        <taxon>Bacteria</taxon>
        <taxon>Candidatus Terryibacteriota</taxon>
    </lineage>
</organism>
<feature type="binding site" evidence="7">
    <location>
        <position position="100"/>
    </location>
    <ligand>
        <name>S-adenosyl-L-methionine</name>
        <dbReference type="ChEBI" id="CHEBI:59789"/>
    </ligand>
</feature>
<dbReference type="EMBL" id="MHST01000011">
    <property type="protein sequence ID" value="OHA49333.1"/>
    <property type="molecule type" value="Genomic_DNA"/>
</dbReference>
<evidence type="ECO:0000256" key="1">
    <source>
        <dbReference type="ARBA" id="ARBA00022490"/>
    </source>
</evidence>
<sequence>MRIIDRRETQELLKRYGVRPKRHWGQNFLVSPRVLRRIVAAADIKPDETILEIGGGLGALTFALAQRAKRVIVYERETGLCRALDDLSGVSPNIEVRCTDARGIRNADLPSKPYRFIANLPYGVGTVVLRTLLTHQRTPKETLVMLQRDVAERIRAAPPRLNLLAIAIQSLAEPQILFRIPARATWPAPKVESVCIRLSPKRPRMAPEAYRALLALARTGFAHPRKKLAGNLARVFGKEAVAKAFARCRIEEQVRAQELSLSQWHCLTRNLPRV</sequence>
<keyword evidence="3 7" id="KW-0489">Methyltransferase</keyword>
<feature type="domain" description="Ribosomal RNA adenine methylase transferase N-terminal" evidence="8">
    <location>
        <begin position="34"/>
        <end position="202"/>
    </location>
</feature>
<feature type="binding site" evidence="7">
    <location>
        <position position="29"/>
    </location>
    <ligand>
        <name>S-adenosyl-L-methionine</name>
        <dbReference type="ChEBI" id="CHEBI:59789"/>
    </ligand>
</feature>
<evidence type="ECO:0000256" key="3">
    <source>
        <dbReference type="ARBA" id="ARBA00022603"/>
    </source>
</evidence>
<dbReference type="AlphaFoldDB" id="A0A1G2PM35"/>
<feature type="binding site" evidence="7">
    <location>
        <position position="75"/>
    </location>
    <ligand>
        <name>S-adenosyl-L-methionine</name>
        <dbReference type="ChEBI" id="CHEBI:59789"/>
    </ligand>
</feature>
<dbReference type="GO" id="GO:0005829">
    <property type="term" value="C:cytosol"/>
    <property type="evidence" value="ECO:0007669"/>
    <property type="project" value="TreeGrafter"/>
</dbReference>
<accession>A0A1G2PM35</accession>
<dbReference type="PANTHER" id="PTHR11727:SF7">
    <property type="entry name" value="DIMETHYLADENOSINE TRANSFERASE-RELATED"/>
    <property type="match status" value="1"/>
</dbReference>
<dbReference type="InterPro" id="IPR001737">
    <property type="entry name" value="KsgA/Erm"/>
</dbReference>
<protein>
    <submittedName>
        <fullName evidence="9">Ribosomal RNA small subunit methyltransferase A</fullName>
    </submittedName>
</protein>
<dbReference type="PANTHER" id="PTHR11727">
    <property type="entry name" value="DIMETHYLADENOSINE TRANSFERASE"/>
    <property type="match status" value="1"/>
</dbReference>
<dbReference type="GO" id="GO:0003723">
    <property type="term" value="F:RNA binding"/>
    <property type="evidence" value="ECO:0007669"/>
    <property type="project" value="UniProtKB-UniRule"/>
</dbReference>
<feature type="binding site" evidence="7">
    <location>
        <position position="119"/>
    </location>
    <ligand>
        <name>S-adenosyl-L-methionine</name>
        <dbReference type="ChEBI" id="CHEBI:59789"/>
    </ligand>
</feature>
<keyword evidence="1" id="KW-0963">Cytoplasm</keyword>
<dbReference type="PROSITE" id="PS51689">
    <property type="entry name" value="SAM_RNA_A_N6_MT"/>
    <property type="match status" value="1"/>
</dbReference>
<dbReference type="InterPro" id="IPR029063">
    <property type="entry name" value="SAM-dependent_MTases_sf"/>
</dbReference>
<dbReference type="InterPro" id="IPR011530">
    <property type="entry name" value="rRNA_adenine_dimethylase"/>
</dbReference>